<name>A0A2R7Y2E0_9CREN</name>
<reference evidence="2 3" key="2">
    <citation type="journal article" date="2018" name="Syst. Appl. Microbiol.">
        <title>A new symbiotic nanoarchaeote (Candidatus Nanoclepta minutus) and its host (Zestosphaera tikiterensis gen. nov., sp. nov.) from a New Zealand hot spring.</title>
        <authorList>
            <person name="St John E."/>
            <person name="Liu Y."/>
            <person name="Podar M."/>
            <person name="Stott M.B."/>
            <person name="Meneghin J."/>
            <person name="Chen Z."/>
            <person name="Lagutin K."/>
            <person name="Mitchell K."/>
            <person name="Reysenbach A.L."/>
        </authorList>
    </citation>
    <scope>NUCLEOTIDE SEQUENCE [LARGE SCALE GENOMIC DNA]</scope>
    <source>
        <strain evidence="2">NZ3</strain>
    </source>
</reference>
<sequence>MKCLESDYSYSGAKVHVVVYTSSEDICREVKDAESRGVAGVMEFLERHGGCYVKSEKPLVAESGDGSVSVEIKPMNFIARTFWASAVEKAREVCR</sequence>
<dbReference type="EMBL" id="NBVN01000007">
    <property type="protein sequence ID" value="PUA31683.1"/>
    <property type="molecule type" value="Genomic_DNA"/>
</dbReference>
<dbReference type="EMBL" id="NBVN01000007">
    <property type="protein sequence ID" value="PUA31716.1"/>
    <property type="molecule type" value="Genomic_DNA"/>
</dbReference>
<gene>
    <name evidence="1" type="ORF">B7O98_08655</name>
    <name evidence="2" type="ORF">B7O98_08825</name>
</gene>
<comment type="caution">
    <text evidence="2">The sequence shown here is derived from an EMBL/GenBank/DDBJ whole genome shotgun (WGS) entry which is preliminary data.</text>
</comment>
<evidence type="ECO:0000313" key="1">
    <source>
        <dbReference type="EMBL" id="PUA31683.1"/>
    </source>
</evidence>
<evidence type="ECO:0000313" key="2">
    <source>
        <dbReference type="EMBL" id="PUA31716.1"/>
    </source>
</evidence>
<protein>
    <submittedName>
        <fullName evidence="2">Uncharacterized protein</fullName>
    </submittedName>
</protein>
<organism evidence="2 3">
    <name type="scientific">Zestosphaera tikiterensis</name>
    <dbReference type="NCBI Taxonomy" id="1973259"/>
    <lineage>
        <taxon>Archaea</taxon>
        <taxon>Thermoproteota</taxon>
        <taxon>Thermoprotei</taxon>
        <taxon>Desulfurococcales</taxon>
        <taxon>Desulfurococcaceae</taxon>
        <taxon>Zestosphaera</taxon>
    </lineage>
</organism>
<accession>A0A2R7Y2E0</accession>
<dbReference type="AlphaFoldDB" id="A0A2R7Y2E0"/>
<reference evidence="2" key="1">
    <citation type="submission" date="2017-04" db="EMBL/GenBank/DDBJ databases">
        <authorList>
            <person name="Afonso C.L."/>
            <person name="Miller P.J."/>
            <person name="Scott M.A."/>
            <person name="Spackman E."/>
            <person name="Goraichik I."/>
            <person name="Dimitrov K.M."/>
            <person name="Suarez D.L."/>
            <person name="Swayne D.E."/>
        </authorList>
    </citation>
    <scope>NUCLEOTIDE SEQUENCE</scope>
    <source>
        <strain evidence="2">NZ3</strain>
    </source>
</reference>
<dbReference type="Proteomes" id="UP000244093">
    <property type="component" value="Unassembled WGS sequence"/>
</dbReference>
<evidence type="ECO:0000313" key="3">
    <source>
        <dbReference type="Proteomes" id="UP000244093"/>
    </source>
</evidence>
<proteinExistence type="predicted"/>